<reference evidence="1 2" key="1">
    <citation type="journal article" date="2010" name="Int. J. Syst. Evol. Microbiol.">
        <title>Vagococcus penaei sp. nov., isolated from spoilage microbiota of cooked shrimp (Penaeus vannamei).</title>
        <authorList>
            <person name="Jaffres E."/>
            <person name="Prevost H."/>
            <person name="Rossero A."/>
            <person name="Joffraud J.J."/>
            <person name="Dousset X."/>
        </authorList>
    </citation>
    <scope>NUCLEOTIDE SEQUENCE [LARGE SCALE GENOMIC DNA]</scope>
    <source>
        <strain evidence="1 2">CD276</strain>
    </source>
</reference>
<dbReference type="AlphaFoldDB" id="A0A1Q2D3H7"/>
<gene>
    <name evidence="1" type="ORF">BW732_00955</name>
</gene>
<dbReference type="RefSeq" id="WP_077275028.1">
    <property type="nucleotide sequence ID" value="NZ_CP019609.1"/>
</dbReference>
<dbReference type="EMBL" id="CP019609">
    <property type="protein sequence ID" value="AQP52932.1"/>
    <property type="molecule type" value="Genomic_DNA"/>
</dbReference>
<sequence length="360" mass="41574">MRFEFIKEIKQPLVLFFLTFCVILPLVLFIGLKKELFGGFYQENRLDTIQVEALLMQYEKVDVELGDSMYQGLVQEESLLARQYNSVLFNEPDKFKDVSYELESLKKTLQTNPDYDKIADFQAPAYQTEKKFQLFSYLKEHNQPYILKPVSIGAFLIVVFSAIGVVWFAICAALTSRVLEDDLNHSSIIKGQPYRFSQRMFRKFCVLLILSLVGFLLIFITSLGLTQFYGDPVNDFSYKEIVYLLDFVIINYWQWLIGFIIYLIIMLVFTFLLSILFNQLTKNFSLTLLLELALYVLTLFIGYSDKLTPAFIGYYLMPTALFEGRFLSSVINPLGGTVYLFVASILLIGVITLVRKVGTR</sequence>
<accession>A0A1Q2D3H7</accession>
<keyword evidence="2" id="KW-1185">Reference proteome</keyword>
<dbReference type="Proteomes" id="UP000188246">
    <property type="component" value="Chromosome"/>
</dbReference>
<organism evidence="1 2">
    <name type="scientific">Vagococcus penaei</name>
    <dbReference type="NCBI Taxonomy" id="633807"/>
    <lineage>
        <taxon>Bacteria</taxon>
        <taxon>Bacillati</taxon>
        <taxon>Bacillota</taxon>
        <taxon>Bacilli</taxon>
        <taxon>Lactobacillales</taxon>
        <taxon>Enterococcaceae</taxon>
        <taxon>Vagococcus</taxon>
    </lineage>
</organism>
<name>A0A1Q2D3H7_9ENTE</name>
<dbReference type="OrthoDB" id="2199952at2"/>
<dbReference type="KEGG" id="vpi:BW732_00955"/>
<dbReference type="STRING" id="633807.BW732_00955"/>
<protein>
    <submittedName>
        <fullName evidence="1">Uncharacterized protein</fullName>
    </submittedName>
</protein>
<evidence type="ECO:0000313" key="2">
    <source>
        <dbReference type="Proteomes" id="UP000188246"/>
    </source>
</evidence>
<evidence type="ECO:0000313" key="1">
    <source>
        <dbReference type="EMBL" id="AQP52932.1"/>
    </source>
</evidence>
<proteinExistence type="predicted"/>